<comment type="caution">
    <text evidence="1">The sequence shown here is derived from an EMBL/GenBank/DDBJ whole genome shotgun (WGS) entry which is preliminary data.</text>
</comment>
<name>A0ABW0IL98_9HYPH</name>
<reference evidence="2" key="1">
    <citation type="journal article" date="2019" name="Int. J. Syst. Evol. Microbiol.">
        <title>The Global Catalogue of Microorganisms (GCM) 10K type strain sequencing project: providing services to taxonomists for standard genome sequencing and annotation.</title>
        <authorList>
            <consortium name="The Broad Institute Genomics Platform"/>
            <consortium name="The Broad Institute Genome Sequencing Center for Infectious Disease"/>
            <person name="Wu L."/>
            <person name="Ma J."/>
        </authorList>
    </citation>
    <scope>NUCLEOTIDE SEQUENCE [LARGE SCALE GENOMIC DNA]</scope>
    <source>
        <strain evidence="2">NCAIM B.01391</strain>
    </source>
</reference>
<keyword evidence="2" id="KW-1185">Reference proteome</keyword>
<evidence type="ECO:0000313" key="1">
    <source>
        <dbReference type="EMBL" id="MFC5417964.1"/>
    </source>
</evidence>
<sequence length="127" mass="13993">MTGLSKISLQLARCPEFPEGNPRDGYEIVAPLDEAGRLDTEAWHAQRDHCRVRRLAPDGATRHGRLLHRAGGAGGASWVFDYDDRSDADDEGGFRLDSHRMAPGEYVSIKDAGGRLRTYAVMAVRKA</sequence>
<gene>
    <name evidence="1" type="ORF">ACFPOB_00110</name>
</gene>
<dbReference type="EMBL" id="JBHSLW010000001">
    <property type="protein sequence ID" value="MFC5417964.1"/>
    <property type="molecule type" value="Genomic_DNA"/>
</dbReference>
<dbReference type="Proteomes" id="UP001596053">
    <property type="component" value="Unassembled WGS sequence"/>
</dbReference>
<accession>A0ABW0IL98</accession>
<organism evidence="1 2">
    <name type="scientific">Bosea eneae</name>
    <dbReference type="NCBI Taxonomy" id="151454"/>
    <lineage>
        <taxon>Bacteria</taxon>
        <taxon>Pseudomonadati</taxon>
        <taxon>Pseudomonadota</taxon>
        <taxon>Alphaproteobacteria</taxon>
        <taxon>Hyphomicrobiales</taxon>
        <taxon>Boseaceae</taxon>
        <taxon>Bosea</taxon>
    </lineage>
</organism>
<proteinExistence type="predicted"/>
<evidence type="ECO:0000313" key="2">
    <source>
        <dbReference type="Proteomes" id="UP001596053"/>
    </source>
</evidence>
<dbReference type="RefSeq" id="WP_377794915.1">
    <property type="nucleotide sequence ID" value="NZ_JBHSLW010000001.1"/>
</dbReference>
<protein>
    <recommendedName>
        <fullName evidence="3">FHA domain-containing protein</fullName>
    </recommendedName>
</protein>
<evidence type="ECO:0008006" key="3">
    <source>
        <dbReference type="Google" id="ProtNLM"/>
    </source>
</evidence>